<reference evidence="2" key="1">
    <citation type="submission" date="2020-11" db="EMBL/GenBank/DDBJ databases">
        <authorList>
            <person name="Tran Van P."/>
        </authorList>
    </citation>
    <scope>NUCLEOTIDE SEQUENCE</scope>
</reference>
<accession>A0A7R9E442</accession>
<feature type="domain" description="ARHGAP20 PH" evidence="1">
    <location>
        <begin position="144"/>
        <end position="227"/>
    </location>
</feature>
<dbReference type="PANTHER" id="PTHR23179:SF3">
    <property type="entry name" value="RHO GTPASE-ACTIVATING PROTEIN 20"/>
    <property type="match status" value="1"/>
</dbReference>
<name>A0A7R9E442_9NEOP</name>
<dbReference type="EMBL" id="OB793029">
    <property type="protein sequence ID" value="CAD7425789.1"/>
    <property type="molecule type" value="Genomic_DNA"/>
</dbReference>
<protein>
    <recommendedName>
        <fullName evidence="1">ARHGAP20 PH domain-containing protein</fullName>
    </recommendedName>
</protein>
<gene>
    <name evidence="2" type="ORF">TMSB3V08_LOCUS2692</name>
</gene>
<dbReference type="AlphaFoldDB" id="A0A7R9E442"/>
<organism evidence="2">
    <name type="scientific">Timema monikensis</name>
    <dbReference type="NCBI Taxonomy" id="170555"/>
    <lineage>
        <taxon>Eukaryota</taxon>
        <taxon>Metazoa</taxon>
        <taxon>Ecdysozoa</taxon>
        <taxon>Arthropoda</taxon>
        <taxon>Hexapoda</taxon>
        <taxon>Insecta</taxon>
        <taxon>Pterygota</taxon>
        <taxon>Neoptera</taxon>
        <taxon>Polyneoptera</taxon>
        <taxon>Phasmatodea</taxon>
        <taxon>Timematodea</taxon>
        <taxon>Timematoidea</taxon>
        <taxon>Timematidae</taxon>
        <taxon>Timema</taxon>
    </lineage>
</organism>
<dbReference type="Pfam" id="PF22286">
    <property type="entry name" value="RHG20_PH"/>
    <property type="match status" value="1"/>
</dbReference>
<evidence type="ECO:0000313" key="2">
    <source>
        <dbReference type="EMBL" id="CAD7425789.1"/>
    </source>
</evidence>
<dbReference type="Gene3D" id="2.30.29.30">
    <property type="entry name" value="Pleckstrin-homology domain (PH domain)/Phosphotyrosine-binding domain (PTB)"/>
    <property type="match status" value="1"/>
</dbReference>
<dbReference type="GO" id="GO:0005096">
    <property type="term" value="F:GTPase activator activity"/>
    <property type="evidence" value="ECO:0007669"/>
    <property type="project" value="TreeGrafter"/>
</dbReference>
<dbReference type="InterPro" id="IPR047887">
    <property type="entry name" value="ARHGAP20_PH"/>
</dbReference>
<proteinExistence type="predicted"/>
<dbReference type="CDD" id="cd13319">
    <property type="entry name" value="PH_RARhoGAP"/>
    <property type="match status" value="1"/>
</dbReference>
<dbReference type="SUPFAM" id="SSF50729">
    <property type="entry name" value="PH domain-like"/>
    <property type="match status" value="1"/>
</dbReference>
<evidence type="ECO:0000259" key="1">
    <source>
        <dbReference type="Pfam" id="PF22286"/>
    </source>
</evidence>
<sequence>MCYIVILLQAVKRGQEESDLERIQDLFPNDCLRLYDRDAHTMDSLFPLRNTPGNTSAVTLVLCRDTSTLTQHCNTSTVTLALRHQHCIMYLCLSQKMKGLIRKRSTTAARLQRALSAKTLRPETGPGDREQQVLPRGGQDKRQFLMEAPVQFTTGVQSQERHLFLFNDLLLVAKARSGGNFKLKDKVRVSELWLSRCGMDDVIEVNKSSETSFVMGWPTTNVVATFR</sequence>
<dbReference type="PANTHER" id="PTHR23179">
    <property type="entry name" value="T-CELL ACTIVATION RHO GTPASE ACTIVATING PROTEIN-RELATED"/>
    <property type="match status" value="1"/>
</dbReference>
<dbReference type="InterPro" id="IPR011993">
    <property type="entry name" value="PH-like_dom_sf"/>
</dbReference>